<keyword evidence="5 12" id="KW-0732">Signal</keyword>
<comment type="similarity">
    <text evidence="10 11">Belongs to the TonB-dependent receptor family.</text>
</comment>
<evidence type="ECO:0000256" key="1">
    <source>
        <dbReference type="ARBA" id="ARBA00004571"/>
    </source>
</evidence>
<evidence type="ECO:0000256" key="4">
    <source>
        <dbReference type="ARBA" id="ARBA00022692"/>
    </source>
</evidence>
<accession>A0A1H0AQ94</accession>
<keyword evidence="8 15" id="KW-0675">Receptor</keyword>
<feature type="signal peptide" evidence="12">
    <location>
        <begin position="1"/>
        <end position="22"/>
    </location>
</feature>
<evidence type="ECO:0000313" key="15">
    <source>
        <dbReference type="EMBL" id="SDN35514.1"/>
    </source>
</evidence>
<evidence type="ECO:0000259" key="14">
    <source>
        <dbReference type="Pfam" id="PF07715"/>
    </source>
</evidence>
<dbReference type="Gene3D" id="2.170.130.10">
    <property type="entry name" value="TonB-dependent receptor, plug domain"/>
    <property type="match status" value="1"/>
</dbReference>
<dbReference type="Proteomes" id="UP000199309">
    <property type="component" value="Unassembled WGS sequence"/>
</dbReference>
<protein>
    <submittedName>
        <fullName evidence="15">Outer membrane receptor for ferrienterochelin and colicins</fullName>
    </submittedName>
</protein>
<evidence type="ECO:0000256" key="6">
    <source>
        <dbReference type="ARBA" id="ARBA00023077"/>
    </source>
</evidence>
<keyword evidence="16" id="KW-1185">Reference proteome</keyword>
<dbReference type="PROSITE" id="PS52016">
    <property type="entry name" value="TONB_DEPENDENT_REC_3"/>
    <property type="match status" value="1"/>
</dbReference>
<dbReference type="EMBL" id="FNHQ01000041">
    <property type="protein sequence ID" value="SDN35514.1"/>
    <property type="molecule type" value="Genomic_DNA"/>
</dbReference>
<dbReference type="InterPro" id="IPR012910">
    <property type="entry name" value="Plug_dom"/>
</dbReference>
<dbReference type="InterPro" id="IPR039426">
    <property type="entry name" value="TonB-dep_rcpt-like"/>
</dbReference>
<dbReference type="PANTHER" id="PTHR30069:SF29">
    <property type="entry name" value="HEMOGLOBIN AND HEMOGLOBIN-HAPTOGLOBIN-BINDING PROTEIN 1-RELATED"/>
    <property type="match status" value="1"/>
</dbReference>
<evidence type="ECO:0000256" key="12">
    <source>
        <dbReference type="SAM" id="SignalP"/>
    </source>
</evidence>
<dbReference type="CDD" id="cd01347">
    <property type="entry name" value="ligand_gated_channel"/>
    <property type="match status" value="1"/>
</dbReference>
<dbReference type="GO" id="GO:0009279">
    <property type="term" value="C:cell outer membrane"/>
    <property type="evidence" value="ECO:0007669"/>
    <property type="project" value="UniProtKB-SubCell"/>
</dbReference>
<dbReference type="InterPro" id="IPR037066">
    <property type="entry name" value="Plug_dom_sf"/>
</dbReference>
<proteinExistence type="inferred from homology"/>
<dbReference type="GO" id="GO:0044718">
    <property type="term" value="P:siderophore transmembrane transport"/>
    <property type="evidence" value="ECO:0007669"/>
    <property type="project" value="TreeGrafter"/>
</dbReference>
<evidence type="ECO:0000256" key="7">
    <source>
        <dbReference type="ARBA" id="ARBA00023136"/>
    </source>
</evidence>
<organism evidence="15 16">
    <name type="scientific">Megasphaera paucivorans</name>
    <dbReference type="NCBI Taxonomy" id="349095"/>
    <lineage>
        <taxon>Bacteria</taxon>
        <taxon>Bacillati</taxon>
        <taxon>Bacillota</taxon>
        <taxon>Negativicutes</taxon>
        <taxon>Veillonellales</taxon>
        <taxon>Veillonellaceae</taxon>
        <taxon>Megasphaera</taxon>
    </lineage>
</organism>
<dbReference type="PANTHER" id="PTHR30069">
    <property type="entry name" value="TONB-DEPENDENT OUTER MEMBRANE RECEPTOR"/>
    <property type="match status" value="1"/>
</dbReference>
<dbReference type="AlphaFoldDB" id="A0A1H0AQ94"/>
<keyword evidence="6 11" id="KW-0798">TonB box</keyword>
<dbReference type="OrthoDB" id="101167at2"/>
<keyword evidence="2 10" id="KW-0813">Transport</keyword>
<evidence type="ECO:0000259" key="13">
    <source>
        <dbReference type="Pfam" id="PF00593"/>
    </source>
</evidence>
<keyword evidence="3 10" id="KW-1134">Transmembrane beta strand</keyword>
<dbReference type="InterPro" id="IPR000531">
    <property type="entry name" value="Beta-barrel_TonB"/>
</dbReference>
<evidence type="ECO:0000256" key="10">
    <source>
        <dbReference type="PROSITE-ProRule" id="PRU01360"/>
    </source>
</evidence>
<dbReference type="InterPro" id="IPR036942">
    <property type="entry name" value="Beta-barrel_TonB_sf"/>
</dbReference>
<gene>
    <name evidence="15" type="ORF">SAMN05660299_02569</name>
</gene>
<dbReference type="STRING" id="349095.SAMN05660299_02569"/>
<evidence type="ECO:0000256" key="9">
    <source>
        <dbReference type="ARBA" id="ARBA00023237"/>
    </source>
</evidence>
<evidence type="ECO:0000256" key="8">
    <source>
        <dbReference type="ARBA" id="ARBA00023170"/>
    </source>
</evidence>
<keyword evidence="9 10" id="KW-0998">Cell outer membrane</keyword>
<name>A0A1H0AQ94_9FIRM</name>
<feature type="domain" description="TonB-dependent receptor-like beta-barrel" evidence="13">
    <location>
        <begin position="215"/>
        <end position="644"/>
    </location>
</feature>
<keyword evidence="4 10" id="KW-0812">Transmembrane</keyword>
<evidence type="ECO:0000313" key="16">
    <source>
        <dbReference type="Proteomes" id="UP000199309"/>
    </source>
</evidence>
<evidence type="ECO:0000256" key="5">
    <source>
        <dbReference type="ARBA" id="ARBA00022729"/>
    </source>
</evidence>
<keyword evidence="7 10" id="KW-0472">Membrane</keyword>
<feature type="domain" description="TonB-dependent receptor plug" evidence="14">
    <location>
        <begin position="48"/>
        <end position="144"/>
    </location>
</feature>
<dbReference type="SUPFAM" id="SSF56935">
    <property type="entry name" value="Porins"/>
    <property type="match status" value="1"/>
</dbReference>
<sequence>MKKSKKTVSIMILTFIGTAVFAEDIPTYELNKITVQAEEQQADAVIEVSSANIGAAKTIPDLLRNTAGIQVQARANAGGNEDLTVKLRGHDSRHYTVLVDGVPQSMSGVMGGGYVNWNAIPLNMVDKIEIIKGAKSAAYGQTDGGVINIITKKNFINGGDVELTTGSNGRRQYTLNYGIQKDTFGFAMYANKSTEDAYLRNSDYNNQQIGLNFHYNINKTNQLKFNIDHEELNRGLVIANIPGTPGYNNSYPITLTGDTFASSNGTPGDGSYSKIYRNNYNISWDSQRSAGTDTITYWRNDEKQREYSLLSTGILAFDRYNVTDQSSGLLYTGSHIINKKHTLGYGIDYKMLRYGYGWYNSNNTNSSALYPSQKTDTLGMYVEDTWILGKRWQGNAGLRYDQMKGNRDDSRATQIGSMNDQSFSPKLNFSFKNNKSTTTTFSVNRIWRAPSMAEFYWHYMNTWGFAAGNNLKPEKGWGYEASVDHQFNKKIHTKAILYYQNINNYINFAHTYPFNCYNINHATLWGLELENTYHLTPYSSIFLNYTNQHTEKDGVNPNDKIGLSNELDYRPHHTISLGYQFDRYNWHVRYDMTFTSNQSATLFFPSTKPLNAKVINIGSYLIHNVSITKDLNKNESINISLYNIFDKNYCEIYGYPMEGRFYTATFTQKF</sequence>
<reference evidence="15 16" key="1">
    <citation type="submission" date="2016-10" db="EMBL/GenBank/DDBJ databases">
        <authorList>
            <person name="de Groot N.N."/>
        </authorList>
    </citation>
    <scope>NUCLEOTIDE SEQUENCE [LARGE SCALE GENOMIC DNA]</scope>
    <source>
        <strain evidence="15 16">DSM 16981</strain>
    </source>
</reference>
<comment type="subcellular location">
    <subcellularLocation>
        <location evidence="1 10">Cell outer membrane</location>
        <topology evidence="1 10">Multi-pass membrane protein</topology>
    </subcellularLocation>
</comment>
<dbReference type="Gene3D" id="2.40.170.20">
    <property type="entry name" value="TonB-dependent receptor, beta-barrel domain"/>
    <property type="match status" value="1"/>
</dbReference>
<dbReference type="Pfam" id="PF07715">
    <property type="entry name" value="Plug"/>
    <property type="match status" value="1"/>
</dbReference>
<evidence type="ECO:0000256" key="11">
    <source>
        <dbReference type="RuleBase" id="RU003357"/>
    </source>
</evidence>
<dbReference type="RefSeq" id="WP_091652670.1">
    <property type="nucleotide sequence ID" value="NZ_FNHQ01000041.1"/>
</dbReference>
<feature type="chain" id="PRO_5011432982" evidence="12">
    <location>
        <begin position="23"/>
        <end position="670"/>
    </location>
</feature>
<dbReference type="Pfam" id="PF00593">
    <property type="entry name" value="TonB_dep_Rec_b-barrel"/>
    <property type="match status" value="1"/>
</dbReference>
<evidence type="ECO:0000256" key="2">
    <source>
        <dbReference type="ARBA" id="ARBA00022448"/>
    </source>
</evidence>
<evidence type="ECO:0000256" key="3">
    <source>
        <dbReference type="ARBA" id="ARBA00022452"/>
    </source>
</evidence>
<dbReference type="GO" id="GO:0015344">
    <property type="term" value="F:siderophore uptake transmembrane transporter activity"/>
    <property type="evidence" value="ECO:0007669"/>
    <property type="project" value="TreeGrafter"/>
</dbReference>